<dbReference type="OrthoDB" id="425681at2759"/>
<feature type="compositionally biased region" description="Basic and acidic residues" evidence="1">
    <location>
        <begin position="87"/>
        <end position="101"/>
    </location>
</feature>
<keyword evidence="3" id="KW-1185">Reference proteome</keyword>
<dbReference type="Proteomes" id="UP000299102">
    <property type="component" value="Unassembled WGS sequence"/>
</dbReference>
<name>A0A4C1Z1U7_EUMVA</name>
<protein>
    <submittedName>
        <fullName evidence="2">Uncharacterized protein</fullName>
    </submittedName>
</protein>
<feature type="region of interest" description="Disordered" evidence="1">
    <location>
        <begin position="69"/>
        <end position="109"/>
    </location>
</feature>
<comment type="caution">
    <text evidence="2">The sequence shown here is derived from an EMBL/GenBank/DDBJ whole genome shotgun (WGS) entry which is preliminary data.</text>
</comment>
<accession>A0A4C1Z1U7</accession>
<proteinExistence type="predicted"/>
<reference evidence="2 3" key="1">
    <citation type="journal article" date="2019" name="Commun. Biol.">
        <title>The bagworm genome reveals a unique fibroin gene that provides high tensile strength.</title>
        <authorList>
            <person name="Kono N."/>
            <person name="Nakamura H."/>
            <person name="Ohtoshi R."/>
            <person name="Tomita M."/>
            <person name="Numata K."/>
            <person name="Arakawa K."/>
        </authorList>
    </citation>
    <scope>NUCLEOTIDE SEQUENCE [LARGE SCALE GENOMIC DNA]</scope>
</reference>
<evidence type="ECO:0000256" key="1">
    <source>
        <dbReference type="SAM" id="MobiDB-lite"/>
    </source>
</evidence>
<sequence length="109" mass="12331">MASRVRERCGGEKDVMIRVDKWWYVVCSMWMWFGHLERNNVGKLAKHLDSECTPDASFNIQDITQRSIASPSATSVGPSPAIASTNTHDHQNDRYGHRCRTEPVGLKLS</sequence>
<feature type="compositionally biased region" description="Polar residues" evidence="1">
    <location>
        <begin position="69"/>
        <end position="86"/>
    </location>
</feature>
<evidence type="ECO:0000313" key="2">
    <source>
        <dbReference type="EMBL" id="GBP81192.1"/>
    </source>
</evidence>
<organism evidence="2 3">
    <name type="scientific">Eumeta variegata</name>
    <name type="common">Bagworm moth</name>
    <name type="synonym">Eumeta japonica</name>
    <dbReference type="NCBI Taxonomy" id="151549"/>
    <lineage>
        <taxon>Eukaryota</taxon>
        <taxon>Metazoa</taxon>
        <taxon>Ecdysozoa</taxon>
        <taxon>Arthropoda</taxon>
        <taxon>Hexapoda</taxon>
        <taxon>Insecta</taxon>
        <taxon>Pterygota</taxon>
        <taxon>Neoptera</taxon>
        <taxon>Endopterygota</taxon>
        <taxon>Lepidoptera</taxon>
        <taxon>Glossata</taxon>
        <taxon>Ditrysia</taxon>
        <taxon>Tineoidea</taxon>
        <taxon>Psychidae</taxon>
        <taxon>Oiketicinae</taxon>
        <taxon>Eumeta</taxon>
    </lineage>
</organism>
<dbReference type="EMBL" id="BGZK01001499">
    <property type="protein sequence ID" value="GBP81192.1"/>
    <property type="molecule type" value="Genomic_DNA"/>
</dbReference>
<dbReference type="AlphaFoldDB" id="A0A4C1Z1U7"/>
<gene>
    <name evidence="2" type="ORF">EVAR_31524_1</name>
</gene>
<evidence type="ECO:0000313" key="3">
    <source>
        <dbReference type="Proteomes" id="UP000299102"/>
    </source>
</evidence>